<evidence type="ECO:0000313" key="7">
    <source>
        <dbReference type="Proteomes" id="UP000569202"/>
    </source>
</evidence>
<evidence type="ECO:0000313" key="2">
    <source>
        <dbReference type="EMBL" id="NNH37387.1"/>
    </source>
</evidence>
<gene>
    <name evidence="4" type="ORF">E0H85_08795</name>
    <name evidence="2" type="ORF">HLH11_01740</name>
    <name evidence="3" type="ORF">HLH17_04750</name>
</gene>
<reference evidence="6 7" key="2">
    <citation type="submission" date="2020-04" db="EMBL/GenBank/DDBJ databases">
        <title>Acinetobacter Taxon 24.</title>
        <authorList>
            <person name="Nemec A."/>
            <person name="Radolfova-Krizova L."/>
            <person name="Higgins P.G."/>
            <person name="Spanelova P."/>
        </authorList>
    </citation>
    <scope>NUCLEOTIDE SEQUENCE [LARGE SCALE GENOMIC DNA]</scope>
    <source>
        <strain evidence="2 6">ANC 4280</strain>
        <strain evidence="3 7">ANC 5380</strain>
    </source>
</reference>
<dbReference type="AlphaFoldDB" id="A0A4R0EM70"/>
<dbReference type="Proteomes" id="UP000569202">
    <property type="component" value="Unassembled WGS sequence"/>
</dbReference>
<dbReference type="EMBL" id="SJOA01000009">
    <property type="protein sequence ID" value="TCB59102.1"/>
    <property type="molecule type" value="Genomic_DNA"/>
</dbReference>
<evidence type="ECO:0000313" key="5">
    <source>
        <dbReference type="Proteomes" id="UP000291380"/>
    </source>
</evidence>
<evidence type="ECO:0000313" key="3">
    <source>
        <dbReference type="EMBL" id="NNH76995.1"/>
    </source>
</evidence>
<keyword evidence="4" id="KW-0560">Oxidoreductase</keyword>
<feature type="domain" description="ABM" evidence="1">
    <location>
        <begin position="2"/>
        <end position="100"/>
    </location>
</feature>
<dbReference type="GO" id="GO:0004497">
    <property type="term" value="F:monooxygenase activity"/>
    <property type="evidence" value="ECO:0007669"/>
    <property type="project" value="UniProtKB-KW"/>
</dbReference>
<dbReference type="OrthoDB" id="9812192at2"/>
<dbReference type="InterPro" id="IPR050744">
    <property type="entry name" value="AI-2_Isomerase_LsrG"/>
</dbReference>
<dbReference type="Proteomes" id="UP000291380">
    <property type="component" value="Unassembled WGS sequence"/>
</dbReference>
<comment type="caution">
    <text evidence="4">The sequence shown here is derived from an EMBL/GenBank/DDBJ whole genome shotgun (WGS) entry which is preliminary data.</text>
</comment>
<sequence>MLVVIADIQLRSGAQHRENVLNAFRKITPIVLQEDGCYGYELLVDHESGMDYQTKTPDSITMLEHWESIEHLNAHLQTPHMQAYKQHVKDDVLDVKIRIMQKGLSI</sequence>
<dbReference type="EMBL" id="JABERL010000011">
    <property type="protein sequence ID" value="NNH76995.1"/>
    <property type="molecule type" value="Genomic_DNA"/>
</dbReference>
<organism evidence="4 5">
    <name type="scientific">Acinetobacter terrae</name>
    <dbReference type="NCBI Taxonomy" id="2731247"/>
    <lineage>
        <taxon>Bacteria</taxon>
        <taxon>Pseudomonadati</taxon>
        <taxon>Pseudomonadota</taxon>
        <taxon>Gammaproteobacteria</taxon>
        <taxon>Moraxellales</taxon>
        <taxon>Moraxellaceae</taxon>
        <taxon>Acinetobacter</taxon>
        <taxon>Acinetobacter Taxon 24</taxon>
    </lineage>
</organism>
<dbReference type="Proteomes" id="UP000532147">
    <property type="component" value="Unassembled WGS sequence"/>
</dbReference>
<protein>
    <submittedName>
        <fullName evidence="4">Antibiotic biosynthesis monooxygenase</fullName>
    </submittedName>
</protein>
<dbReference type="PANTHER" id="PTHR33336:SF3">
    <property type="entry name" value="ABM DOMAIN-CONTAINING PROTEIN"/>
    <property type="match status" value="1"/>
</dbReference>
<dbReference type="InterPro" id="IPR007138">
    <property type="entry name" value="ABM_dom"/>
</dbReference>
<accession>A0A7Y2RDY1</accession>
<accession>A0A4R0EM70</accession>
<reference evidence="4 5" key="1">
    <citation type="submission" date="2019-02" db="EMBL/GenBank/DDBJ databases">
        <title>High diversity of culturable Acinetobacter species in natural soil and water ecosystems.</title>
        <authorList>
            <person name="Radolfova-Krizova L."/>
            <person name="Nemec A."/>
        </authorList>
    </citation>
    <scope>NUCLEOTIDE SEQUENCE [LARGE SCALE GENOMIC DNA]</scope>
    <source>
        <strain evidence="4 5">ANC 4281</strain>
    </source>
</reference>
<dbReference type="PROSITE" id="PS51725">
    <property type="entry name" value="ABM"/>
    <property type="match status" value="1"/>
</dbReference>
<dbReference type="RefSeq" id="WP_067723317.1">
    <property type="nucleotide sequence ID" value="NZ_JABERH010000002.1"/>
</dbReference>
<keyword evidence="4" id="KW-0503">Monooxygenase</keyword>
<proteinExistence type="predicted"/>
<dbReference type="EMBL" id="JABERH010000002">
    <property type="protein sequence ID" value="NNH37387.1"/>
    <property type="molecule type" value="Genomic_DNA"/>
</dbReference>
<dbReference type="InterPro" id="IPR011008">
    <property type="entry name" value="Dimeric_a/b-barrel"/>
</dbReference>
<dbReference type="SUPFAM" id="SSF54909">
    <property type="entry name" value="Dimeric alpha+beta barrel"/>
    <property type="match status" value="1"/>
</dbReference>
<name>A0A4R0EM70_9GAMM</name>
<dbReference type="Pfam" id="PF03992">
    <property type="entry name" value="ABM"/>
    <property type="match status" value="1"/>
</dbReference>
<evidence type="ECO:0000313" key="6">
    <source>
        <dbReference type="Proteomes" id="UP000532147"/>
    </source>
</evidence>
<dbReference type="PANTHER" id="PTHR33336">
    <property type="entry name" value="QUINOL MONOOXYGENASE YGIN-RELATED"/>
    <property type="match status" value="1"/>
</dbReference>
<dbReference type="Gene3D" id="3.30.70.100">
    <property type="match status" value="1"/>
</dbReference>
<dbReference type="GO" id="GO:0005829">
    <property type="term" value="C:cytosol"/>
    <property type="evidence" value="ECO:0007669"/>
    <property type="project" value="TreeGrafter"/>
</dbReference>
<evidence type="ECO:0000313" key="4">
    <source>
        <dbReference type="EMBL" id="TCB59102.1"/>
    </source>
</evidence>
<evidence type="ECO:0000259" key="1">
    <source>
        <dbReference type="PROSITE" id="PS51725"/>
    </source>
</evidence>